<dbReference type="AlphaFoldDB" id="A0A846ZPV8"/>
<sequence>MMKRFALATLACVALLAVSACTKAVLKPAPAISVPSGVSQAQVKKSIVSALEGRKWTLDKIEDGTILSTLHLRDHTATIRITYNTQAVNITYLHSTNLDYSQRGSTRYIHRNYNGWISYLEQDITRNLQNLSATQGG</sequence>
<dbReference type="Proteomes" id="UP000541636">
    <property type="component" value="Unassembled WGS sequence"/>
</dbReference>
<keyword evidence="3" id="KW-1185">Reference proteome</keyword>
<gene>
    <name evidence="2" type="ORF">HF690_11685</name>
</gene>
<feature type="signal peptide" evidence="1">
    <location>
        <begin position="1"/>
        <end position="24"/>
    </location>
</feature>
<dbReference type="EMBL" id="JAAZQD010000004">
    <property type="protein sequence ID" value="NKZ39610.1"/>
    <property type="molecule type" value="Genomic_DNA"/>
</dbReference>
<reference evidence="2 3" key="1">
    <citation type="journal article" date="2017" name="Int. J. Syst. Evol. Microbiol.">
        <title>Oleiagrimonas citrea sp. nov., a marine bacterium isolated from tidal flat sediment and emended description of the genus Oleiagrimonas Fang et al. 2015 and Oleiagrimonas soli.</title>
        <authorList>
            <person name="Yang S.H."/>
            <person name="Seo H.S."/>
            <person name="Seong C.N."/>
            <person name="Kwon K.K."/>
        </authorList>
    </citation>
    <scope>NUCLEOTIDE SEQUENCE [LARGE SCALE GENOMIC DNA]</scope>
    <source>
        <strain evidence="2 3">MEBiC09124</strain>
    </source>
</reference>
<evidence type="ECO:0000313" key="3">
    <source>
        <dbReference type="Proteomes" id="UP000541636"/>
    </source>
</evidence>
<evidence type="ECO:0008006" key="4">
    <source>
        <dbReference type="Google" id="ProtNLM"/>
    </source>
</evidence>
<proteinExistence type="predicted"/>
<feature type="chain" id="PRO_5032986513" description="Lipoprotein" evidence="1">
    <location>
        <begin position="25"/>
        <end position="137"/>
    </location>
</feature>
<dbReference type="PROSITE" id="PS51257">
    <property type="entry name" value="PROKAR_LIPOPROTEIN"/>
    <property type="match status" value="1"/>
</dbReference>
<protein>
    <recommendedName>
        <fullName evidence="4">Lipoprotein</fullName>
    </recommendedName>
</protein>
<name>A0A846ZPV8_9GAMM</name>
<organism evidence="2 3">
    <name type="scientific">Oleiagrimonas citrea</name>
    <dbReference type="NCBI Taxonomy" id="1665687"/>
    <lineage>
        <taxon>Bacteria</taxon>
        <taxon>Pseudomonadati</taxon>
        <taxon>Pseudomonadota</taxon>
        <taxon>Gammaproteobacteria</taxon>
        <taxon>Lysobacterales</taxon>
        <taxon>Rhodanobacteraceae</taxon>
        <taxon>Oleiagrimonas</taxon>
    </lineage>
</organism>
<accession>A0A846ZPV8</accession>
<evidence type="ECO:0000256" key="1">
    <source>
        <dbReference type="SAM" id="SignalP"/>
    </source>
</evidence>
<comment type="caution">
    <text evidence="2">The sequence shown here is derived from an EMBL/GenBank/DDBJ whole genome shotgun (WGS) entry which is preliminary data.</text>
</comment>
<dbReference type="RefSeq" id="WP_168609560.1">
    <property type="nucleotide sequence ID" value="NZ_JAAZQD010000004.1"/>
</dbReference>
<keyword evidence="1" id="KW-0732">Signal</keyword>
<evidence type="ECO:0000313" key="2">
    <source>
        <dbReference type="EMBL" id="NKZ39610.1"/>
    </source>
</evidence>